<proteinExistence type="predicted"/>
<organism evidence="2">
    <name type="scientific">viral metagenome</name>
    <dbReference type="NCBI Taxonomy" id="1070528"/>
    <lineage>
        <taxon>unclassified sequences</taxon>
        <taxon>metagenomes</taxon>
        <taxon>organismal metagenomes</taxon>
    </lineage>
</organism>
<sequence>MATDTCSNIIDHEIINVLIFNPDRFFSQYELYDIINKRLGDIKKNEFITAFSTIENRHKNIHRFVINKNIYLVWSTKIRSELLISIKYNKFNKHIFMTDDDYIDLINDSLGEVDTLFNPSELLNDDMNAIHLLVKKGCIKTLMRVLNLYDVDMNIKTVTGSTIFDIIYANKDMEMLEFILRYNFNKDMDNLKRLINKQKNVIRQLQFEKNKISIYYYISVASIILTAIFFIVLIIII</sequence>
<protein>
    <submittedName>
        <fullName evidence="2">Uncharacterized protein</fullName>
    </submittedName>
</protein>
<feature type="transmembrane region" description="Helical" evidence="1">
    <location>
        <begin position="214"/>
        <end position="236"/>
    </location>
</feature>
<name>A0A6C0LZC2_9ZZZZ</name>
<dbReference type="EMBL" id="MN740622">
    <property type="protein sequence ID" value="QHU36027.1"/>
    <property type="molecule type" value="Genomic_DNA"/>
</dbReference>
<keyword evidence="1" id="KW-0472">Membrane</keyword>
<reference evidence="2" key="1">
    <citation type="journal article" date="2020" name="Nature">
        <title>Giant virus diversity and host interactions through global metagenomics.</title>
        <authorList>
            <person name="Schulz F."/>
            <person name="Roux S."/>
            <person name="Paez-Espino D."/>
            <person name="Jungbluth S."/>
            <person name="Walsh D.A."/>
            <person name="Denef V.J."/>
            <person name="McMahon K.D."/>
            <person name="Konstantinidis K.T."/>
            <person name="Eloe-Fadrosh E.A."/>
            <person name="Kyrpides N.C."/>
            <person name="Woyke T."/>
        </authorList>
    </citation>
    <scope>NUCLEOTIDE SEQUENCE</scope>
    <source>
        <strain evidence="2">GVMAG-S-1035085-51</strain>
    </source>
</reference>
<dbReference type="SUPFAM" id="SSF48403">
    <property type="entry name" value="Ankyrin repeat"/>
    <property type="match status" value="1"/>
</dbReference>
<dbReference type="Gene3D" id="1.25.40.20">
    <property type="entry name" value="Ankyrin repeat-containing domain"/>
    <property type="match status" value="1"/>
</dbReference>
<keyword evidence="1" id="KW-1133">Transmembrane helix</keyword>
<dbReference type="InterPro" id="IPR036770">
    <property type="entry name" value="Ankyrin_rpt-contain_sf"/>
</dbReference>
<keyword evidence="1" id="KW-0812">Transmembrane</keyword>
<evidence type="ECO:0000313" key="2">
    <source>
        <dbReference type="EMBL" id="QHU36027.1"/>
    </source>
</evidence>
<dbReference type="AlphaFoldDB" id="A0A6C0LZC2"/>
<evidence type="ECO:0000256" key="1">
    <source>
        <dbReference type="SAM" id="Phobius"/>
    </source>
</evidence>
<accession>A0A6C0LZC2</accession>